<proteinExistence type="predicted"/>
<accession>A0A9N9P545</accession>
<reference evidence="1" key="1">
    <citation type="submission" date="2021-06" db="EMBL/GenBank/DDBJ databases">
        <authorList>
            <person name="Kallberg Y."/>
            <person name="Tangrot J."/>
            <person name="Rosling A."/>
        </authorList>
    </citation>
    <scope>NUCLEOTIDE SEQUENCE</scope>
    <source>
        <strain evidence="1">MA453B</strain>
    </source>
</reference>
<gene>
    <name evidence="1" type="ORF">DERYTH_LOCUS21576</name>
</gene>
<dbReference type="OrthoDB" id="414982at2759"/>
<dbReference type="AlphaFoldDB" id="A0A9N9P545"/>
<comment type="caution">
    <text evidence="1">The sequence shown here is derived from an EMBL/GenBank/DDBJ whole genome shotgun (WGS) entry which is preliminary data.</text>
</comment>
<feature type="non-terminal residue" evidence="1">
    <location>
        <position position="102"/>
    </location>
</feature>
<sequence>MCLKNNGLNPSYYISISEMFNDSLYKSSKTKLKLITNINEYLIVENRIYEGMTIASHQYAKANNPQYPDYKPSKPKFWILYEDMNALYSDAMTQYMLTKILE</sequence>
<keyword evidence="2" id="KW-1185">Reference proteome</keyword>
<protein>
    <submittedName>
        <fullName evidence="1">23304_t:CDS:1</fullName>
    </submittedName>
</protein>
<evidence type="ECO:0000313" key="1">
    <source>
        <dbReference type="EMBL" id="CAG8791817.1"/>
    </source>
</evidence>
<name>A0A9N9P545_9GLOM</name>
<evidence type="ECO:0000313" key="2">
    <source>
        <dbReference type="Proteomes" id="UP000789405"/>
    </source>
</evidence>
<organism evidence="1 2">
    <name type="scientific">Dentiscutata erythropus</name>
    <dbReference type="NCBI Taxonomy" id="1348616"/>
    <lineage>
        <taxon>Eukaryota</taxon>
        <taxon>Fungi</taxon>
        <taxon>Fungi incertae sedis</taxon>
        <taxon>Mucoromycota</taxon>
        <taxon>Glomeromycotina</taxon>
        <taxon>Glomeromycetes</taxon>
        <taxon>Diversisporales</taxon>
        <taxon>Gigasporaceae</taxon>
        <taxon>Dentiscutata</taxon>
    </lineage>
</organism>
<dbReference type="EMBL" id="CAJVPY010027900">
    <property type="protein sequence ID" value="CAG8791817.1"/>
    <property type="molecule type" value="Genomic_DNA"/>
</dbReference>
<dbReference type="Proteomes" id="UP000789405">
    <property type="component" value="Unassembled WGS sequence"/>
</dbReference>